<name>A0ACA9QJW4_9GLOM</name>
<sequence length="247" mass="27666">MNAHDEHSATPATFQAFNSTGLDEGIAFEARDHQPGTGNRLDRELRILFEIRHYANNPQKTAQTALVSAIVILSLVLVMVIIYLIWDRATRCPHLTGKPQHDIEQGDVKQDKHPNTPDTIVDITGPCHDPMSRDLPAGHLVDQSYHKDMPFKIYVSPPSDDEPMSPSEHSDAPSTPPSMGTPEGQEEFVYSGMSVGNRLRSQLMVRECTGLPPRSAESSVWEFLVHRHRRQPMRELCQLTRALDSSV</sequence>
<dbReference type="Proteomes" id="UP000789525">
    <property type="component" value="Unassembled WGS sequence"/>
</dbReference>
<dbReference type="EMBL" id="CAJVPT010054889">
    <property type="protein sequence ID" value="CAG8754183.1"/>
    <property type="molecule type" value="Genomic_DNA"/>
</dbReference>
<evidence type="ECO:0000313" key="1">
    <source>
        <dbReference type="EMBL" id="CAG8754183.1"/>
    </source>
</evidence>
<proteinExistence type="predicted"/>
<feature type="non-terminal residue" evidence="1">
    <location>
        <position position="247"/>
    </location>
</feature>
<gene>
    <name evidence="1" type="ORF">ACOLOM_LOCUS12860</name>
</gene>
<comment type="caution">
    <text evidence="1">The sequence shown here is derived from an EMBL/GenBank/DDBJ whole genome shotgun (WGS) entry which is preliminary data.</text>
</comment>
<organism evidence="1 2">
    <name type="scientific">Acaulospora colombiana</name>
    <dbReference type="NCBI Taxonomy" id="27376"/>
    <lineage>
        <taxon>Eukaryota</taxon>
        <taxon>Fungi</taxon>
        <taxon>Fungi incertae sedis</taxon>
        <taxon>Mucoromycota</taxon>
        <taxon>Glomeromycotina</taxon>
        <taxon>Glomeromycetes</taxon>
        <taxon>Diversisporales</taxon>
        <taxon>Acaulosporaceae</taxon>
        <taxon>Acaulospora</taxon>
    </lineage>
</organism>
<accession>A0ACA9QJW4</accession>
<keyword evidence="2" id="KW-1185">Reference proteome</keyword>
<evidence type="ECO:0000313" key="2">
    <source>
        <dbReference type="Proteomes" id="UP000789525"/>
    </source>
</evidence>
<reference evidence="1" key="1">
    <citation type="submission" date="2021-06" db="EMBL/GenBank/DDBJ databases">
        <authorList>
            <person name="Kallberg Y."/>
            <person name="Tangrot J."/>
            <person name="Rosling A."/>
        </authorList>
    </citation>
    <scope>NUCLEOTIDE SEQUENCE</scope>
    <source>
        <strain evidence="1">CL356</strain>
    </source>
</reference>
<protein>
    <submittedName>
        <fullName evidence="1">2054_t:CDS:1</fullName>
    </submittedName>
</protein>